<comment type="caution">
    <text evidence="1">The sequence shown here is derived from an EMBL/GenBank/DDBJ whole genome shotgun (WGS) entry which is preliminary data.</text>
</comment>
<protein>
    <submittedName>
        <fullName evidence="1">Uncharacterized protein</fullName>
    </submittedName>
</protein>
<dbReference type="Proteomes" id="UP000192578">
    <property type="component" value="Unassembled WGS sequence"/>
</dbReference>
<dbReference type="AlphaFoldDB" id="A0A1W0WU44"/>
<dbReference type="EMBL" id="MTYJ01000046">
    <property type="protein sequence ID" value="OQV18728.1"/>
    <property type="molecule type" value="Genomic_DNA"/>
</dbReference>
<reference evidence="2" key="1">
    <citation type="submission" date="2017-01" db="EMBL/GenBank/DDBJ databases">
        <title>Comparative genomics of anhydrobiosis in the tardigrade Hypsibius dujardini.</title>
        <authorList>
            <person name="Yoshida Y."/>
            <person name="Koutsovoulos G."/>
            <person name="Laetsch D."/>
            <person name="Stevens L."/>
            <person name="Kumar S."/>
            <person name="Horikawa D."/>
            <person name="Ishino K."/>
            <person name="Komine S."/>
            <person name="Tomita M."/>
            <person name="Blaxter M."/>
            <person name="Arakawa K."/>
        </authorList>
    </citation>
    <scope>NUCLEOTIDE SEQUENCE [LARGE SCALE GENOMIC DNA]</scope>
    <source>
        <strain evidence="2">Z151</strain>
    </source>
</reference>
<sequence>MRCHTPVTFETSRRCSLCSFNTLLRKRRRGARFGISDRTLRSRVCRHFARTWELRCSADSGINSGALRHWVLRPWLFNSPISYPTQLARNFLTGLSLGRVFGQFSCKNAF</sequence>
<proteinExistence type="predicted"/>
<name>A0A1W0WU44_HYPEX</name>
<evidence type="ECO:0000313" key="2">
    <source>
        <dbReference type="Proteomes" id="UP000192578"/>
    </source>
</evidence>
<gene>
    <name evidence="1" type="ORF">BV898_07167</name>
</gene>
<keyword evidence="2" id="KW-1185">Reference proteome</keyword>
<organism evidence="1 2">
    <name type="scientific">Hypsibius exemplaris</name>
    <name type="common">Freshwater tardigrade</name>
    <dbReference type="NCBI Taxonomy" id="2072580"/>
    <lineage>
        <taxon>Eukaryota</taxon>
        <taxon>Metazoa</taxon>
        <taxon>Ecdysozoa</taxon>
        <taxon>Tardigrada</taxon>
        <taxon>Eutardigrada</taxon>
        <taxon>Parachela</taxon>
        <taxon>Hypsibioidea</taxon>
        <taxon>Hypsibiidae</taxon>
        <taxon>Hypsibius</taxon>
    </lineage>
</organism>
<accession>A0A1W0WU44</accession>
<evidence type="ECO:0000313" key="1">
    <source>
        <dbReference type="EMBL" id="OQV18728.1"/>
    </source>
</evidence>